<evidence type="ECO:0000256" key="2">
    <source>
        <dbReference type="SAM" id="MobiDB-lite"/>
    </source>
</evidence>
<dbReference type="SUPFAM" id="SSF46689">
    <property type="entry name" value="Homeodomain-like"/>
    <property type="match status" value="1"/>
</dbReference>
<feature type="region of interest" description="Disordered" evidence="2">
    <location>
        <begin position="353"/>
        <end position="423"/>
    </location>
</feature>
<feature type="domain" description="HTH psq-type" evidence="4">
    <location>
        <begin position="5"/>
        <end position="53"/>
    </location>
</feature>
<dbReference type="InterPro" id="IPR009057">
    <property type="entry name" value="Homeodomain-like_sf"/>
</dbReference>
<proteinExistence type="predicted"/>
<dbReference type="Proteomes" id="UP000821837">
    <property type="component" value="Chromosome 8"/>
</dbReference>
<dbReference type="GO" id="GO:0072659">
    <property type="term" value="P:protein localization to plasma membrane"/>
    <property type="evidence" value="ECO:0007669"/>
    <property type="project" value="TreeGrafter"/>
</dbReference>
<feature type="domain" description="Phosphofurin acidic cluster sorting protein 1/2 C-terminal" evidence="5">
    <location>
        <begin position="429"/>
        <end position="616"/>
    </location>
</feature>
<dbReference type="InterPro" id="IPR004875">
    <property type="entry name" value="DDE_SF_endonuclease_dom"/>
</dbReference>
<dbReference type="InterPro" id="IPR007889">
    <property type="entry name" value="HTH_Psq"/>
</dbReference>
<feature type="region of interest" description="Disordered" evidence="2">
    <location>
        <begin position="281"/>
        <end position="310"/>
    </location>
</feature>
<gene>
    <name evidence="6" type="ORF">HPB52_005439</name>
</gene>
<evidence type="ECO:0000256" key="1">
    <source>
        <dbReference type="ARBA" id="ARBA00004123"/>
    </source>
</evidence>
<dbReference type="VEuPathDB" id="VectorBase:RSAN_030848"/>
<name>A0A9D4PDQ3_RHISA</name>
<dbReference type="GO" id="GO:0005634">
    <property type="term" value="C:nucleus"/>
    <property type="evidence" value="ECO:0007669"/>
    <property type="project" value="UniProtKB-SubCell"/>
</dbReference>
<sequence length="637" mass="69490">MSWNRKPLTLGEKLRIIDEVEKRNGATKASIARDLNIPESSLKTILAKKDSILLNAAKFGLNRKAAKDGKYAAMEKALVEWLRQARSSGIAVDGLQPLDAGVIKCMKQKYRKFLVQRRLAGMERKQLDKMLSVLDAMHYIASVWDAVTPETIANSFRHCGFNRSGACSTNEAAVPVDDEPEFGSLELPGSFADYVGADDDVAVCSEVSLDDIIETVRPDTAGTSDEEEMDDAAEASASVPTYADVLCYVDHIRRFACARDEIGDLLPDIAAIERKLMYAERSATDEESSSSSNDEASDSEAAGDEPHNEEALLRCRRRSSQMRKAFGTDPGLEQELLEKPGLQELLLDELGLSEEDSGGGEDDLSLCSSTPKPSLRPFFSSATLVPLADDSRGQDSDSIQDTDEESPPAQEAAPPPPTPREDAAGVQRVLEQLSRLLPPEESALPEKLILAEAPLPRPLPTLPVLILGSADLRAAFGALVGRLQKFCHCNARPPGTIRVGVLGSETFLSALVRLYVEQLSAKPPEWQAYLRFFPMPATSSGAASGPLLRHLCAVDNCYSSQFAEGWLDEAEQRAADYLSSAHATLQLPIAEAMINHRPPNSSEDESSQVFVPFISVSVQLCSCFIEWLLLSTKHWDL</sequence>
<comment type="subcellular location">
    <subcellularLocation>
        <location evidence="1">Nucleus</location>
    </subcellularLocation>
</comment>
<dbReference type="VEuPathDB" id="VectorBase:RSAN_048894"/>
<dbReference type="Gene3D" id="1.10.10.60">
    <property type="entry name" value="Homeodomain-like"/>
    <property type="match status" value="1"/>
</dbReference>
<dbReference type="PANTHER" id="PTHR13280:SF17">
    <property type="entry name" value="KRUEPPEL TARGET AT 95D, ISOFORM A"/>
    <property type="match status" value="1"/>
</dbReference>
<feature type="region of interest" description="Disordered" evidence="2">
    <location>
        <begin position="215"/>
        <end position="236"/>
    </location>
</feature>
<evidence type="ECO:0000313" key="7">
    <source>
        <dbReference type="Proteomes" id="UP000821837"/>
    </source>
</evidence>
<protein>
    <submittedName>
        <fullName evidence="6">Uncharacterized protein</fullName>
    </submittedName>
</protein>
<feature type="domain" description="DDE-1" evidence="3">
    <location>
        <begin position="95"/>
        <end position="156"/>
    </location>
</feature>
<dbReference type="Pfam" id="PF03184">
    <property type="entry name" value="DDE_1"/>
    <property type="match status" value="1"/>
</dbReference>
<dbReference type="PANTHER" id="PTHR13280">
    <property type="entry name" value="PHOSPHOFURIN ACIDIC CLUSTER SORTING PROTEIN"/>
    <property type="match status" value="1"/>
</dbReference>
<dbReference type="InterPro" id="IPR019381">
    <property type="entry name" value="PACS1/2_C"/>
</dbReference>
<dbReference type="AlphaFoldDB" id="A0A9D4PDQ3"/>
<evidence type="ECO:0000313" key="6">
    <source>
        <dbReference type="EMBL" id="KAH7939086.1"/>
    </source>
</evidence>
<reference evidence="6" key="1">
    <citation type="journal article" date="2020" name="Cell">
        <title>Large-Scale Comparative Analyses of Tick Genomes Elucidate Their Genetic Diversity and Vector Capacities.</title>
        <authorList>
            <consortium name="Tick Genome and Microbiome Consortium (TIGMIC)"/>
            <person name="Jia N."/>
            <person name="Wang J."/>
            <person name="Shi W."/>
            <person name="Du L."/>
            <person name="Sun Y."/>
            <person name="Zhan W."/>
            <person name="Jiang J.F."/>
            <person name="Wang Q."/>
            <person name="Zhang B."/>
            <person name="Ji P."/>
            <person name="Bell-Sakyi L."/>
            <person name="Cui X.M."/>
            <person name="Yuan T.T."/>
            <person name="Jiang B.G."/>
            <person name="Yang W.F."/>
            <person name="Lam T.T."/>
            <person name="Chang Q.C."/>
            <person name="Ding S.J."/>
            <person name="Wang X.J."/>
            <person name="Zhu J.G."/>
            <person name="Ruan X.D."/>
            <person name="Zhao L."/>
            <person name="Wei J.T."/>
            <person name="Ye R.Z."/>
            <person name="Que T.C."/>
            <person name="Du C.H."/>
            <person name="Zhou Y.H."/>
            <person name="Cheng J.X."/>
            <person name="Dai P.F."/>
            <person name="Guo W.B."/>
            <person name="Han X.H."/>
            <person name="Huang E.J."/>
            <person name="Li L.F."/>
            <person name="Wei W."/>
            <person name="Gao Y.C."/>
            <person name="Liu J.Z."/>
            <person name="Shao H.Z."/>
            <person name="Wang X."/>
            <person name="Wang C.C."/>
            <person name="Yang T.C."/>
            <person name="Huo Q.B."/>
            <person name="Li W."/>
            <person name="Chen H.Y."/>
            <person name="Chen S.E."/>
            <person name="Zhou L.G."/>
            <person name="Ni X.B."/>
            <person name="Tian J.H."/>
            <person name="Sheng Y."/>
            <person name="Liu T."/>
            <person name="Pan Y.S."/>
            <person name="Xia L.Y."/>
            <person name="Li J."/>
            <person name="Zhao F."/>
            <person name="Cao W.C."/>
        </authorList>
    </citation>
    <scope>NUCLEOTIDE SEQUENCE</scope>
    <source>
        <strain evidence="6">Rsan-2018</strain>
    </source>
</reference>
<evidence type="ECO:0000259" key="5">
    <source>
        <dbReference type="Pfam" id="PF10254"/>
    </source>
</evidence>
<evidence type="ECO:0000259" key="4">
    <source>
        <dbReference type="Pfam" id="PF04218"/>
    </source>
</evidence>
<dbReference type="Pfam" id="PF10254">
    <property type="entry name" value="Pacs-1"/>
    <property type="match status" value="1"/>
</dbReference>
<feature type="compositionally biased region" description="Acidic residues" evidence="2">
    <location>
        <begin position="224"/>
        <end position="233"/>
    </location>
</feature>
<feature type="compositionally biased region" description="Acidic residues" evidence="2">
    <location>
        <begin position="353"/>
        <end position="364"/>
    </location>
</feature>
<accession>A0A9D4PDQ3</accession>
<dbReference type="EMBL" id="JABSTV010001254">
    <property type="protein sequence ID" value="KAH7939086.1"/>
    <property type="molecule type" value="Genomic_DNA"/>
</dbReference>
<comment type="caution">
    <text evidence="6">The sequence shown here is derived from an EMBL/GenBank/DDBJ whole genome shotgun (WGS) entry which is preliminary data.</text>
</comment>
<evidence type="ECO:0000259" key="3">
    <source>
        <dbReference type="Pfam" id="PF03184"/>
    </source>
</evidence>
<dbReference type="GO" id="GO:0003677">
    <property type="term" value="F:DNA binding"/>
    <property type="evidence" value="ECO:0007669"/>
    <property type="project" value="InterPro"/>
</dbReference>
<organism evidence="6 7">
    <name type="scientific">Rhipicephalus sanguineus</name>
    <name type="common">Brown dog tick</name>
    <name type="synonym">Ixodes sanguineus</name>
    <dbReference type="NCBI Taxonomy" id="34632"/>
    <lineage>
        <taxon>Eukaryota</taxon>
        <taxon>Metazoa</taxon>
        <taxon>Ecdysozoa</taxon>
        <taxon>Arthropoda</taxon>
        <taxon>Chelicerata</taxon>
        <taxon>Arachnida</taxon>
        <taxon>Acari</taxon>
        <taxon>Parasitiformes</taxon>
        <taxon>Ixodida</taxon>
        <taxon>Ixodoidea</taxon>
        <taxon>Ixodidae</taxon>
        <taxon>Rhipicephalinae</taxon>
        <taxon>Rhipicephalus</taxon>
        <taxon>Rhipicephalus</taxon>
    </lineage>
</organism>
<reference evidence="6" key="2">
    <citation type="submission" date="2021-09" db="EMBL/GenBank/DDBJ databases">
        <authorList>
            <person name="Jia N."/>
            <person name="Wang J."/>
            <person name="Shi W."/>
            <person name="Du L."/>
            <person name="Sun Y."/>
            <person name="Zhan W."/>
            <person name="Jiang J."/>
            <person name="Wang Q."/>
            <person name="Zhang B."/>
            <person name="Ji P."/>
            <person name="Sakyi L.B."/>
            <person name="Cui X."/>
            <person name="Yuan T."/>
            <person name="Jiang B."/>
            <person name="Yang W."/>
            <person name="Lam T.T.-Y."/>
            <person name="Chang Q."/>
            <person name="Ding S."/>
            <person name="Wang X."/>
            <person name="Zhu J."/>
            <person name="Ruan X."/>
            <person name="Zhao L."/>
            <person name="Wei J."/>
            <person name="Que T."/>
            <person name="Du C."/>
            <person name="Cheng J."/>
            <person name="Dai P."/>
            <person name="Han X."/>
            <person name="Huang E."/>
            <person name="Gao Y."/>
            <person name="Liu J."/>
            <person name="Shao H."/>
            <person name="Ye R."/>
            <person name="Li L."/>
            <person name="Wei W."/>
            <person name="Wang X."/>
            <person name="Wang C."/>
            <person name="Huo Q."/>
            <person name="Li W."/>
            <person name="Guo W."/>
            <person name="Chen H."/>
            <person name="Chen S."/>
            <person name="Zhou L."/>
            <person name="Zhou L."/>
            <person name="Ni X."/>
            <person name="Tian J."/>
            <person name="Zhou Y."/>
            <person name="Sheng Y."/>
            <person name="Liu T."/>
            <person name="Pan Y."/>
            <person name="Xia L."/>
            <person name="Li J."/>
            <person name="Zhao F."/>
            <person name="Cao W."/>
        </authorList>
    </citation>
    <scope>NUCLEOTIDE SEQUENCE</scope>
    <source>
        <strain evidence="6">Rsan-2018</strain>
        <tissue evidence="6">Larvae</tissue>
    </source>
</reference>
<keyword evidence="7" id="KW-1185">Reference proteome</keyword>
<dbReference type="Pfam" id="PF04218">
    <property type="entry name" value="CENP-B_N"/>
    <property type="match status" value="1"/>
</dbReference>